<comment type="caution">
    <text evidence="1">The sequence shown here is derived from an EMBL/GenBank/DDBJ whole genome shotgun (WGS) entry which is preliminary data.</text>
</comment>
<dbReference type="EMBL" id="CABL01000008">
    <property type="protein sequence ID" value="CBH75406.1"/>
    <property type="molecule type" value="Genomic_DNA"/>
</dbReference>
<organism evidence="1">
    <name type="scientific">mine drainage metagenome</name>
    <dbReference type="NCBI Taxonomy" id="410659"/>
    <lineage>
        <taxon>unclassified sequences</taxon>
        <taxon>metagenomes</taxon>
        <taxon>ecological metagenomes</taxon>
    </lineage>
</organism>
<sequence length="153" mass="17167">MPGVRTGRHYRAECANVKKLLAHPVACKAYLRSIPPACRLSLCIYMRVGDRLIEVACVFNKYAIRCNIIEGKLNKISDSTFECYVGYEAMHIFWVDSWAVPCVWVTIRVAIFAIEQIKKLIAVFDCSHCNGPFASAEVSDSISLFLARIKASC</sequence>
<name>E6PG19_9ZZZZ</name>
<proteinExistence type="predicted"/>
<evidence type="ECO:0000313" key="1">
    <source>
        <dbReference type="EMBL" id="CBH75406.1"/>
    </source>
</evidence>
<reference evidence="1" key="1">
    <citation type="submission" date="2009-10" db="EMBL/GenBank/DDBJ databases">
        <title>Diversity of trophic interactions inside an arsenic-rich microbial ecosystem.</title>
        <authorList>
            <person name="Bertin P.N."/>
            <person name="Heinrich-Salmeron A."/>
            <person name="Pelletier E."/>
            <person name="Goulhen-Chollet F."/>
            <person name="Arsene-Ploetze F."/>
            <person name="Gallien S."/>
            <person name="Calteau A."/>
            <person name="Vallenet D."/>
            <person name="Casiot C."/>
            <person name="Chane-Woon-Ming B."/>
            <person name="Giloteaux L."/>
            <person name="Barakat M."/>
            <person name="Bonnefoy V."/>
            <person name="Bruneel O."/>
            <person name="Chandler M."/>
            <person name="Cleiss J."/>
            <person name="Duran R."/>
            <person name="Elbaz-Poulichet F."/>
            <person name="Fonknechten N."/>
            <person name="Lauga B."/>
            <person name="Mornico D."/>
            <person name="Ortet P."/>
            <person name="Schaeffer C."/>
            <person name="Siguier P."/>
            <person name="Alexander Thil Smith A."/>
            <person name="Van Dorsselaer A."/>
            <person name="Weissenbach J."/>
            <person name="Medigue C."/>
            <person name="Le Paslier D."/>
        </authorList>
    </citation>
    <scope>NUCLEOTIDE SEQUENCE</scope>
</reference>
<protein>
    <submittedName>
        <fullName evidence="1">Uncharacterized protein</fullName>
    </submittedName>
</protein>
<dbReference type="AlphaFoldDB" id="E6PG19"/>
<gene>
    <name evidence="1" type="ORF">CARN1_1423</name>
</gene>
<accession>E6PG19</accession>